<evidence type="ECO:0000256" key="6">
    <source>
        <dbReference type="SAM" id="MobiDB-lite"/>
    </source>
</evidence>
<dbReference type="PIRSF" id="PIRSF002583">
    <property type="entry name" value="Hsp90"/>
    <property type="match status" value="1"/>
</dbReference>
<evidence type="ECO:0000256" key="2">
    <source>
        <dbReference type="ARBA" id="ARBA00022741"/>
    </source>
</evidence>
<protein>
    <submittedName>
        <fullName evidence="9">Endoplasmin homolog</fullName>
    </submittedName>
</protein>
<organism evidence="9 10">
    <name type="scientific">Aduncisulcus paluster</name>
    <dbReference type="NCBI Taxonomy" id="2918883"/>
    <lineage>
        <taxon>Eukaryota</taxon>
        <taxon>Metamonada</taxon>
        <taxon>Carpediemonas-like organisms</taxon>
        <taxon>Aduncisulcus</taxon>
    </lineage>
</organism>
<dbReference type="NCBIfam" id="NF003555">
    <property type="entry name" value="PRK05218.1"/>
    <property type="match status" value="1"/>
</dbReference>
<evidence type="ECO:0000313" key="9">
    <source>
        <dbReference type="EMBL" id="GKT21378.1"/>
    </source>
</evidence>
<feature type="signal peptide" evidence="7">
    <location>
        <begin position="1"/>
        <end position="19"/>
    </location>
</feature>
<gene>
    <name evidence="9" type="ORF">ADUPG1_011888</name>
</gene>
<dbReference type="Gene3D" id="1.20.120.790">
    <property type="entry name" value="Heat shock protein 90, C-terminal domain"/>
    <property type="match status" value="1"/>
</dbReference>
<comment type="caution">
    <text evidence="9">The sequence shown here is derived from an EMBL/GenBank/DDBJ whole genome shotgun (WGS) entry which is preliminary data.</text>
</comment>
<dbReference type="SUPFAM" id="SSF55874">
    <property type="entry name" value="ATPase domain of HSP90 chaperone/DNA topoisomerase II/histidine kinase"/>
    <property type="match status" value="1"/>
</dbReference>
<dbReference type="Proteomes" id="UP001057375">
    <property type="component" value="Unassembled WGS sequence"/>
</dbReference>
<dbReference type="Gene3D" id="3.30.230.80">
    <property type="match status" value="1"/>
</dbReference>
<evidence type="ECO:0000256" key="1">
    <source>
        <dbReference type="ARBA" id="ARBA00008239"/>
    </source>
</evidence>
<dbReference type="InterPro" id="IPR003594">
    <property type="entry name" value="HATPase_dom"/>
</dbReference>
<dbReference type="SUPFAM" id="SSF110942">
    <property type="entry name" value="HSP90 C-terminal domain"/>
    <property type="match status" value="1"/>
</dbReference>
<keyword evidence="2" id="KW-0547">Nucleotide-binding</keyword>
<dbReference type="HAMAP" id="MF_00505">
    <property type="entry name" value="HSP90"/>
    <property type="match status" value="1"/>
</dbReference>
<keyword evidence="4" id="KW-0143">Chaperone</keyword>
<evidence type="ECO:0000256" key="4">
    <source>
        <dbReference type="ARBA" id="ARBA00023186"/>
    </source>
</evidence>
<keyword evidence="7" id="KW-0732">Signal</keyword>
<dbReference type="PANTHER" id="PTHR11528">
    <property type="entry name" value="HEAT SHOCK PROTEIN 90 FAMILY MEMBER"/>
    <property type="match status" value="1"/>
</dbReference>
<keyword evidence="10" id="KW-1185">Reference proteome</keyword>
<evidence type="ECO:0000313" key="10">
    <source>
        <dbReference type="Proteomes" id="UP001057375"/>
    </source>
</evidence>
<dbReference type="InterPro" id="IPR020568">
    <property type="entry name" value="Ribosomal_Su5_D2-typ_SF"/>
</dbReference>
<keyword evidence="3" id="KW-0067">ATP-binding</keyword>
<name>A0ABQ5K0R5_9EUKA</name>
<feature type="domain" description="Histidine kinase/HSP90-like ATPase" evidence="8">
    <location>
        <begin position="45"/>
        <end position="221"/>
    </location>
</feature>
<comment type="similarity">
    <text evidence="1">Belongs to the heat shock protein 90 family.</text>
</comment>
<feature type="region of interest" description="Disordered" evidence="6">
    <location>
        <begin position="771"/>
        <end position="792"/>
    </location>
</feature>
<feature type="coiled-coil region" evidence="5">
    <location>
        <begin position="415"/>
        <end position="442"/>
    </location>
</feature>
<keyword evidence="5" id="KW-0175">Coiled coil</keyword>
<dbReference type="InterPro" id="IPR037196">
    <property type="entry name" value="HSP90_C"/>
</dbReference>
<dbReference type="Gene3D" id="3.30.565.10">
    <property type="entry name" value="Histidine kinase-like ATPase, C-terminal domain"/>
    <property type="match status" value="1"/>
</dbReference>
<dbReference type="Pfam" id="PF00183">
    <property type="entry name" value="HSP90"/>
    <property type="match status" value="1"/>
</dbReference>
<dbReference type="InterPro" id="IPR020575">
    <property type="entry name" value="Hsp90_N"/>
</dbReference>
<dbReference type="SMART" id="SM00387">
    <property type="entry name" value="HATPase_c"/>
    <property type="match status" value="1"/>
</dbReference>
<dbReference type="InterPro" id="IPR036890">
    <property type="entry name" value="HATPase_C_sf"/>
</dbReference>
<dbReference type="SUPFAM" id="SSF54211">
    <property type="entry name" value="Ribosomal protein S5 domain 2-like"/>
    <property type="match status" value="1"/>
</dbReference>
<proteinExistence type="inferred from homology"/>
<evidence type="ECO:0000256" key="3">
    <source>
        <dbReference type="ARBA" id="ARBA00022840"/>
    </source>
</evidence>
<sequence>MLHKIVFLCFIAFVSLGLCANTETHEFKAETNRLMDIVVNSLYSNSDIFLRELLSNSSDALDKLRFLSLTNPDMIADGAPFEAKVWLDEDQKTITIQDTGVGMDKEELVQYLGTIAESGTKAFAAKMSEEGSETANTDLIGQFGLGFFSAFLVADEVVVESCRAPVTELTDCYRWTSSGHGNFTIEKIGKRAPAVMGVDGGVLIPALGRGSRIILHMKDDLEEYMELKHIKDLAARFAEFFMFPIYVREVGLKTVEDDEPKTKKVEKEVIEWVRVNGEPPLWMRDPSDVSEEEYERFFQTVFKGVGKNEKPAAHSHFRAAGRSDEFRSVLFLPSRAPYDYYQKLGVEPPHNLRVYTRRVFVKEDAGELLPAWLSFVRGIVDTDSIDINVSREVLQSTRLMQDMKQKLTKKAIKMIGDLKKKEDNLKKEYQQCLDDAEDVEALDECVENDTPYTKFFGQFGKMLKFGLQEDEKIKNKILDLLLFKSSVDGEYVSLAEYVARKKVEQGNKIFVISGFSVDEIERSPFLASVRDAGYEVLYFDDPAIDEIFLTPHLDVHYKDYVFQSITKEDFVIPDENDWTPEDEDEMFREEAEKVRNERRAKELRALEAEHAPLLAFFRDVLGQQISKVTLSRRAGDAPALVSTGEGGPSAVSERVMKAQALGDANMMRFYRSQKTLELNREHPIVNGIEQKLLKSYPALPPTITIDEETGEEEVVPTSDPYNKEAAMRDRPLVSAAKLLTNSALIQGGFLLDDTDDLSRMIYDVLEDSVGKQIGSPSSSSNEPVDDFKNSML</sequence>
<dbReference type="EMBL" id="BQXS01012314">
    <property type="protein sequence ID" value="GKT21378.1"/>
    <property type="molecule type" value="Genomic_DNA"/>
</dbReference>
<evidence type="ECO:0000259" key="8">
    <source>
        <dbReference type="SMART" id="SM00387"/>
    </source>
</evidence>
<dbReference type="Pfam" id="PF13589">
    <property type="entry name" value="HATPase_c_3"/>
    <property type="match status" value="1"/>
</dbReference>
<feature type="chain" id="PRO_5045789358" evidence="7">
    <location>
        <begin position="20"/>
        <end position="792"/>
    </location>
</feature>
<reference evidence="9" key="1">
    <citation type="submission" date="2022-03" db="EMBL/GenBank/DDBJ databases">
        <title>Draft genome sequence of Aduncisulcus paluster, a free-living microaerophilic Fornicata.</title>
        <authorList>
            <person name="Yuyama I."/>
            <person name="Kume K."/>
            <person name="Tamura T."/>
            <person name="Inagaki Y."/>
            <person name="Hashimoto T."/>
        </authorList>
    </citation>
    <scope>NUCLEOTIDE SEQUENCE</scope>
    <source>
        <strain evidence="9">NY0171</strain>
    </source>
</reference>
<accession>A0ABQ5K0R5</accession>
<dbReference type="CDD" id="cd16927">
    <property type="entry name" value="HATPase_Hsp90-like"/>
    <property type="match status" value="1"/>
</dbReference>
<dbReference type="PRINTS" id="PR00775">
    <property type="entry name" value="HEATSHOCK90"/>
</dbReference>
<dbReference type="Gene3D" id="3.40.50.11260">
    <property type="match status" value="1"/>
</dbReference>
<evidence type="ECO:0000256" key="7">
    <source>
        <dbReference type="SAM" id="SignalP"/>
    </source>
</evidence>
<dbReference type="InterPro" id="IPR001404">
    <property type="entry name" value="Hsp90_fam"/>
</dbReference>
<evidence type="ECO:0000256" key="5">
    <source>
        <dbReference type="SAM" id="Coils"/>
    </source>
</evidence>